<dbReference type="EMBL" id="AVOT02006218">
    <property type="protein sequence ID" value="MBW0481034.1"/>
    <property type="molecule type" value="Genomic_DNA"/>
</dbReference>
<feature type="region of interest" description="Disordered" evidence="1">
    <location>
        <begin position="1"/>
        <end position="105"/>
    </location>
</feature>
<evidence type="ECO:0000313" key="3">
    <source>
        <dbReference type="Proteomes" id="UP000765509"/>
    </source>
</evidence>
<evidence type="ECO:0000313" key="2">
    <source>
        <dbReference type="EMBL" id="MBW0481034.1"/>
    </source>
</evidence>
<feature type="compositionally biased region" description="Basic and acidic residues" evidence="1">
    <location>
        <begin position="61"/>
        <end position="70"/>
    </location>
</feature>
<feature type="compositionally biased region" description="Polar residues" evidence="1">
    <location>
        <begin position="8"/>
        <end position="19"/>
    </location>
</feature>
<sequence>MRPKGAKGQSNIPQGQVSPKPQMGPPELAFGPKIGQEPQNGHNSVHGLWQPPDATSSAPGKDSHQTKVGDSESSPNPSPTLMKDYSATNSVNSLAATRRPFEDPNNLALQELGCQFSSRLF</sequence>
<keyword evidence="3" id="KW-1185">Reference proteome</keyword>
<dbReference type="Proteomes" id="UP000765509">
    <property type="component" value="Unassembled WGS sequence"/>
</dbReference>
<accession>A0A9Q3C9H7</accession>
<dbReference type="AlphaFoldDB" id="A0A9Q3C9H7"/>
<name>A0A9Q3C9H7_9BASI</name>
<evidence type="ECO:0000256" key="1">
    <source>
        <dbReference type="SAM" id="MobiDB-lite"/>
    </source>
</evidence>
<gene>
    <name evidence="2" type="ORF">O181_020749</name>
</gene>
<reference evidence="2" key="1">
    <citation type="submission" date="2021-03" db="EMBL/GenBank/DDBJ databases">
        <title>Draft genome sequence of rust myrtle Austropuccinia psidii MF-1, a brazilian biotype.</title>
        <authorList>
            <person name="Quecine M.C."/>
            <person name="Pachon D.M.R."/>
            <person name="Bonatelli M.L."/>
            <person name="Correr F.H."/>
            <person name="Franceschini L.M."/>
            <person name="Leite T.F."/>
            <person name="Margarido G.R.A."/>
            <person name="Almeida C.A."/>
            <person name="Ferrarezi J.A."/>
            <person name="Labate C.A."/>
        </authorList>
    </citation>
    <scope>NUCLEOTIDE SEQUENCE</scope>
    <source>
        <strain evidence="2">MF-1</strain>
    </source>
</reference>
<feature type="compositionally biased region" description="Polar residues" evidence="1">
    <location>
        <begin position="86"/>
        <end position="95"/>
    </location>
</feature>
<protein>
    <submittedName>
        <fullName evidence="2">Uncharacterized protein</fullName>
    </submittedName>
</protein>
<comment type="caution">
    <text evidence="2">The sequence shown here is derived from an EMBL/GenBank/DDBJ whole genome shotgun (WGS) entry which is preliminary data.</text>
</comment>
<organism evidence="2 3">
    <name type="scientific">Austropuccinia psidii MF-1</name>
    <dbReference type="NCBI Taxonomy" id="1389203"/>
    <lineage>
        <taxon>Eukaryota</taxon>
        <taxon>Fungi</taxon>
        <taxon>Dikarya</taxon>
        <taxon>Basidiomycota</taxon>
        <taxon>Pucciniomycotina</taxon>
        <taxon>Pucciniomycetes</taxon>
        <taxon>Pucciniales</taxon>
        <taxon>Sphaerophragmiaceae</taxon>
        <taxon>Austropuccinia</taxon>
    </lineage>
</organism>
<proteinExistence type="predicted"/>